<proteinExistence type="predicted"/>
<dbReference type="Proteomes" id="UP000836841">
    <property type="component" value="Chromosome 7"/>
</dbReference>
<feature type="compositionally biased region" description="Low complexity" evidence="1">
    <location>
        <begin position="42"/>
        <end position="61"/>
    </location>
</feature>
<keyword evidence="3" id="KW-1185">Reference proteome</keyword>
<dbReference type="EMBL" id="OU466863">
    <property type="protein sequence ID" value="CAH2079267.1"/>
    <property type="molecule type" value="Genomic_DNA"/>
</dbReference>
<name>A0AAU9TB55_THLAR</name>
<organism evidence="2 3">
    <name type="scientific">Thlaspi arvense</name>
    <name type="common">Field penny-cress</name>
    <dbReference type="NCBI Taxonomy" id="13288"/>
    <lineage>
        <taxon>Eukaryota</taxon>
        <taxon>Viridiplantae</taxon>
        <taxon>Streptophyta</taxon>
        <taxon>Embryophyta</taxon>
        <taxon>Tracheophyta</taxon>
        <taxon>Spermatophyta</taxon>
        <taxon>Magnoliopsida</taxon>
        <taxon>eudicotyledons</taxon>
        <taxon>Gunneridae</taxon>
        <taxon>Pentapetalae</taxon>
        <taxon>rosids</taxon>
        <taxon>malvids</taxon>
        <taxon>Brassicales</taxon>
        <taxon>Brassicaceae</taxon>
        <taxon>Thlaspideae</taxon>
        <taxon>Thlaspi</taxon>
    </lineage>
</organism>
<evidence type="ECO:0000313" key="3">
    <source>
        <dbReference type="Proteomes" id="UP000836841"/>
    </source>
</evidence>
<reference evidence="2 3" key="1">
    <citation type="submission" date="2022-03" db="EMBL/GenBank/DDBJ databases">
        <authorList>
            <person name="Nunn A."/>
            <person name="Chopra R."/>
            <person name="Nunn A."/>
            <person name="Contreras Garrido A."/>
        </authorList>
    </citation>
    <scope>NUCLEOTIDE SEQUENCE [LARGE SCALE GENOMIC DNA]</scope>
</reference>
<accession>A0AAU9TB55</accession>
<sequence length="135" mass="14939">FCNPMDKNAPPGNDGTRRTRGHIYTETLAAPPSSCTHYIYHSSSSSSSLPQPSPLQSFPTPSPLQLLFPCGHSKWSKQRFLVCDVLKKPQPLMQREGSPYQIARKSKRELERQDEAGSLGQGSDKGLCSDVQHGR</sequence>
<gene>
    <name evidence="2" type="ORF">TAV2_LOCUS23961</name>
</gene>
<feature type="region of interest" description="Disordered" evidence="1">
    <location>
        <begin position="93"/>
        <end position="135"/>
    </location>
</feature>
<protein>
    <submittedName>
        <fullName evidence="2">Uncharacterized protein</fullName>
    </submittedName>
</protein>
<evidence type="ECO:0000256" key="1">
    <source>
        <dbReference type="SAM" id="MobiDB-lite"/>
    </source>
</evidence>
<feature type="non-terminal residue" evidence="2">
    <location>
        <position position="135"/>
    </location>
</feature>
<feature type="region of interest" description="Disordered" evidence="1">
    <location>
        <begin position="40"/>
        <end position="61"/>
    </location>
</feature>
<evidence type="ECO:0000313" key="2">
    <source>
        <dbReference type="EMBL" id="CAH2079267.1"/>
    </source>
</evidence>
<dbReference type="AlphaFoldDB" id="A0AAU9TB55"/>